<dbReference type="InterPro" id="IPR042235">
    <property type="entry name" value="ZP-C_dom"/>
</dbReference>
<dbReference type="Pfam" id="PF23344">
    <property type="entry name" value="ZP-N"/>
    <property type="match status" value="1"/>
</dbReference>
<dbReference type="GeneTree" id="ENSGT00940000163503"/>
<dbReference type="Gene3D" id="2.60.40.4100">
    <property type="entry name" value="Zona pellucida, ZP-C domain"/>
    <property type="match status" value="1"/>
</dbReference>
<keyword evidence="2" id="KW-0732">Signal</keyword>
<accession>A0A803TN15</accession>
<dbReference type="Bgee" id="ENSACAG00000005220">
    <property type="expression patterns" value="Expressed in dewlap and 2 other cell types or tissues"/>
</dbReference>
<proteinExistence type="predicted"/>
<reference evidence="4" key="2">
    <citation type="submission" date="2025-08" db="UniProtKB">
        <authorList>
            <consortium name="Ensembl"/>
        </authorList>
    </citation>
    <scope>IDENTIFICATION</scope>
</reference>
<name>A0A803TN15_ANOCA</name>
<dbReference type="Ensembl" id="ENSACAT00000055075.1">
    <property type="protein sequence ID" value="ENSACAP00000036605.1"/>
    <property type="gene ID" value="ENSACAG00000005220.4"/>
</dbReference>
<dbReference type="InterPro" id="IPR058876">
    <property type="entry name" value="Ig-like_ZP"/>
</dbReference>
<reference evidence="4" key="3">
    <citation type="submission" date="2025-09" db="UniProtKB">
        <authorList>
            <consortium name="Ensembl"/>
        </authorList>
    </citation>
    <scope>IDENTIFICATION</scope>
</reference>
<dbReference type="PANTHER" id="PTHR47130:SF3">
    <property type="entry name" value="ZONA PELLUCIDA PROTEIN"/>
    <property type="match status" value="1"/>
</dbReference>
<keyword evidence="5" id="KW-1185">Reference proteome</keyword>
<evidence type="ECO:0000313" key="5">
    <source>
        <dbReference type="Proteomes" id="UP000001646"/>
    </source>
</evidence>
<dbReference type="Pfam" id="PF00100">
    <property type="entry name" value="Zona_pellucida"/>
    <property type="match status" value="1"/>
</dbReference>
<protein>
    <recommendedName>
        <fullName evidence="3">ZP domain-containing protein</fullName>
    </recommendedName>
</protein>
<dbReference type="InterPro" id="IPR055356">
    <property type="entry name" value="ZP-N"/>
</dbReference>
<dbReference type="PROSITE" id="PS51034">
    <property type="entry name" value="ZP_2"/>
    <property type="match status" value="1"/>
</dbReference>
<organism evidence="4 5">
    <name type="scientific">Anolis carolinensis</name>
    <name type="common">Green anole</name>
    <name type="synonym">American chameleon</name>
    <dbReference type="NCBI Taxonomy" id="28377"/>
    <lineage>
        <taxon>Eukaryota</taxon>
        <taxon>Metazoa</taxon>
        <taxon>Chordata</taxon>
        <taxon>Craniata</taxon>
        <taxon>Vertebrata</taxon>
        <taxon>Euteleostomi</taxon>
        <taxon>Lepidosauria</taxon>
        <taxon>Squamata</taxon>
        <taxon>Bifurcata</taxon>
        <taxon>Unidentata</taxon>
        <taxon>Episquamata</taxon>
        <taxon>Toxicofera</taxon>
        <taxon>Iguania</taxon>
        <taxon>Dactyloidae</taxon>
        <taxon>Anolis</taxon>
    </lineage>
</organism>
<keyword evidence="1" id="KW-1015">Disulfide bond</keyword>
<feature type="domain" description="ZP" evidence="3">
    <location>
        <begin position="611"/>
        <end position="865"/>
    </location>
</feature>
<reference evidence="4 5" key="1">
    <citation type="submission" date="2009-12" db="EMBL/GenBank/DDBJ databases">
        <title>The Genome Sequence of Anolis carolinensis (Green Anole Lizard).</title>
        <authorList>
            <consortium name="The Genome Sequencing Platform"/>
            <person name="Di Palma F."/>
            <person name="Alfoldi J."/>
            <person name="Heiman D."/>
            <person name="Young S."/>
            <person name="Grabherr M."/>
            <person name="Johnson J."/>
            <person name="Lander E.S."/>
            <person name="Lindblad-Toh K."/>
        </authorList>
    </citation>
    <scope>NUCLEOTIDE SEQUENCE [LARGE SCALE GENOMIC DNA]</scope>
    <source>
        <strain evidence="4 5">JBL SC #1</strain>
    </source>
</reference>
<sequence>MGWCLAIRLFLVAFLLPQAWLQFLPTAGQVEVECLGSLARLKLNSDYFQNKYISFSAIDKFGRPWLIDEVQATRCGYTIFRDVWGNIELRASLLGCYAQTVDDQHFTLNIQIMAGMNPEMRGAVVLNVPVSCSYGPWQPREIVCETNYMEVSVRMDVPPIPDGFLQDQPDDWESAFPEVQAGSPSIWQVVFHMDSGKKTMLVDKAHAVGYGINTTDTRIVLRSSYNTTEAQKLEVNGVPFSSVRSSTYYKQRWMLLMVDTAVACPLDGVIYTKETIIWTIPKDITPLLAGVGTIKELKVEMGINMNTISKQDRDRWGYSLESDKGAIVVKIPMGAPHGNYKSDVVAGKLMSSYKISPFVEYLWEDNKRGVTKHTILKEINTPLQLVPVTVTDYTNVSIQLFNVTIGTFLPDVELVSLTVDESGPLPLPEAEKKGYKIYEIKHPNGSKGYMLQVPFDTPGIQKEYVSDNIRNYSKTPILGFIVIPQGKPCDIPVPLVALVKDAVLPQAEGFCDDQALYLVMKRGNVDQDWLPYVKDTLLSQETAQSLGYRIHDNQTHLALRVPWHAAHVLYEEVGPLGIVATFQLLLKDRLAQTEMMDFAVSCIFSSKDLIDCRPNGTMLISAVKLVGIPDMDLSGLVLKDKRCRPASVTKEGATFIFDVSSCGTTRKFENATMTYENEVLYFLPGQATPVYQLKCACQYFIEDAVLLQYTPIEAPSPSILPGVGLLALALKLARDKSYVDFFQDSEYPVTRYLRDPLHFQVELLQSQDPQLELFLEDCWATAAADRNSYPQWNIVVDSCENSEDSHQTTFHGVPTGSVPFPTHLKRFEVKMFTFVVNSRALQGQGFSSSWDHRRSTSRSSQAIRFLVFPRYTSTAAW</sequence>
<dbReference type="InterPro" id="IPR001507">
    <property type="entry name" value="ZP_dom"/>
</dbReference>
<gene>
    <name evidence="4" type="primary">LOC100563455</name>
</gene>
<dbReference type="Proteomes" id="UP000001646">
    <property type="component" value="Chromosome 2"/>
</dbReference>
<dbReference type="InterPro" id="IPR055355">
    <property type="entry name" value="ZP-C"/>
</dbReference>
<dbReference type="SMART" id="SM00241">
    <property type="entry name" value="ZP"/>
    <property type="match status" value="1"/>
</dbReference>
<dbReference type="AlphaFoldDB" id="A0A803TN15"/>
<feature type="chain" id="PRO_5032801103" description="ZP domain-containing protein" evidence="2">
    <location>
        <begin position="22"/>
        <end position="877"/>
    </location>
</feature>
<feature type="signal peptide" evidence="2">
    <location>
        <begin position="1"/>
        <end position="21"/>
    </location>
</feature>
<evidence type="ECO:0000313" key="4">
    <source>
        <dbReference type="Ensembl" id="ENSACAP00000036605.1"/>
    </source>
</evidence>
<dbReference type="Pfam" id="PF26562">
    <property type="entry name" value="Ig-like"/>
    <property type="match status" value="1"/>
</dbReference>
<evidence type="ECO:0000256" key="2">
    <source>
        <dbReference type="SAM" id="SignalP"/>
    </source>
</evidence>
<dbReference type="Gene3D" id="2.60.40.3210">
    <property type="entry name" value="Zona pellucida, ZP-N domain"/>
    <property type="match status" value="1"/>
</dbReference>
<evidence type="ECO:0000259" key="3">
    <source>
        <dbReference type="PROSITE" id="PS51034"/>
    </source>
</evidence>
<evidence type="ECO:0000256" key="1">
    <source>
        <dbReference type="ARBA" id="ARBA00023157"/>
    </source>
</evidence>
<dbReference type="PANTHER" id="PTHR47130">
    <property type="entry name" value="SI:DKEY-19B23.11-RELATED"/>
    <property type="match status" value="1"/>
</dbReference>